<organism evidence="3 4">
    <name type="scientific">Zymomonas mobilis subsp. mobilis (strain ATCC 10988 / DSM 424 / LMG 404 / NCIMB 8938 / NRRL B-806 / ZM1)</name>
    <dbReference type="NCBI Taxonomy" id="555217"/>
    <lineage>
        <taxon>Bacteria</taxon>
        <taxon>Pseudomonadati</taxon>
        <taxon>Pseudomonadota</taxon>
        <taxon>Alphaproteobacteria</taxon>
        <taxon>Sphingomonadales</taxon>
        <taxon>Zymomonadaceae</taxon>
        <taxon>Zymomonas</taxon>
    </lineage>
</organism>
<dbReference type="InterPro" id="IPR008863">
    <property type="entry name" value="Toxic_anion-R_TelA"/>
</dbReference>
<dbReference type="eggNOG" id="COG3853">
    <property type="taxonomic scope" value="Bacteria"/>
</dbReference>
<accession>A0A0H3G3X6</accession>
<feature type="region of interest" description="Disordered" evidence="2">
    <location>
        <begin position="383"/>
        <end position="424"/>
    </location>
</feature>
<feature type="region of interest" description="Disordered" evidence="2">
    <location>
        <begin position="1"/>
        <end position="38"/>
    </location>
</feature>
<sequence>MVTENNAAGQNNADLKLTPPDPVPPVSTEKADGLVPLDDGKKSQLEAKVSGFIEELVAENPNSPEFGKKVDSIINLGRNEIREAANQSNRFLDRPVKAMDGSSPIGSNLAQLRRVIEDLDPGKRGDLTAPKKIFGIIPFGNKLRDYFDSYKSAQSHIGTILTSLESGKDELLKDNAAIDVERQTLWATLERLEQMIYMAKTLDSQLEAKSHELDISDPAKAKTLRESALFYVRQRVTDLLTQLAVSVQGYLALDLVRKNNIELIKGVDRASTTTVAALKTAVTVAQALTNQKLVLEQINALNSTTANIIDSTGEMLRNQTGEIQKQAASATIPLDVLKRAFSNIYATMDSIDQYKVQALSSMKQTVDVLSDEIEKSRGYIARAQGSGQGQDQAMKQLMQAEDKNAPPAAAASKTVPTGDPFKPL</sequence>
<protein>
    <submittedName>
        <fullName evidence="3">Toxic anion resistance family protein</fullName>
    </submittedName>
</protein>
<evidence type="ECO:0000256" key="2">
    <source>
        <dbReference type="SAM" id="MobiDB-lite"/>
    </source>
</evidence>
<dbReference type="AlphaFoldDB" id="A0A0H3G3X6"/>
<dbReference type="Pfam" id="PF05816">
    <property type="entry name" value="TelA"/>
    <property type="match status" value="1"/>
</dbReference>
<evidence type="ECO:0000313" key="4">
    <source>
        <dbReference type="Proteomes" id="UP000001494"/>
    </source>
</evidence>
<dbReference type="Proteomes" id="UP000001494">
    <property type="component" value="Chromosome"/>
</dbReference>
<comment type="similarity">
    <text evidence="1">Belongs to the TelA family.</text>
</comment>
<reference evidence="3 4" key="1">
    <citation type="journal article" date="2011" name="J. Bacteriol.">
        <title>Genome sequence of the ethanol-producing Zymomonas mobilis subsp. mobilis lectotype strain ATCC 10988.</title>
        <authorList>
            <person name="Pappas K.M."/>
            <person name="Kouvelis V.N."/>
            <person name="Saunders E."/>
            <person name="Brettin T.S."/>
            <person name="Bruce D."/>
            <person name="Detter C."/>
            <person name="Balakireva M."/>
            <person name="Han C.S."/>
            <person name="Savvakis G."/>
            <person name="Kyrpides N.C."/>
            <person name="Typas M.A."/>
        </authorList>
    </citation>
    <scope>NUCLEOTIDE SEQUENCE [LARGE SCALE GENOMIC DNA]</scope>
    <source>
        <strain evidence="4">ATCC 10988 / DSM 424 / CCUG 17860 / LMG 404 / NCIMB 8938 / NRRL B-806 / ZM1</strain>
    </source>
</reference>
<dbReference type="EMBL" id="CP002850">
    <property type="protein sequence ID" value="AEH63534.1"/>
    <property type="molecule type" value="Genomic_DNA"/>
</dbReference>
<evidence type="ECO:0000313" key="3">
    <source>
        <dbReference type="EMBL" id="AEH63534.1"/>
    </source>
</evidence>
<dbReference type="RefSeq" id="WP_011241169.1">
    <property type="nucleotide sequence ID" value="NC_017262.1"/>
</dbReference>
<proteinExistence type="inferred from homology"/>
<gene>
    <name evidence="3" type="ordered locus">Zmob_1721</name>
</gene>
<dbReference type="KEGG" id="zmm:Zmob_1721"/>
<feature type="compositionally biased region" description="Polar residues" evidence="2">
    <location>
        <begin position="1"/>
        <end position="13"/>
    </location>
</feature>
<dbReference type="PANTHER" id="PTHR38432:SF1">
    <property type="entry name" value="TELA-LIKE PROTEIN SAOUHSC_01408"/>
    <property type="match status" value="1"/>
</dbReference>
<name>A0A0H3G3X6_ZYMMA</name>
<dbReference type="HOGENOM" id="CLU_036971_0_0_5"/>
<dbReference type="PANTHER" id="PTHR38432">
    <property type="entry name" value="TELA-LIKE PROTEIN SAOUHSC_01408"/>
    <property type="match status" value="1"/>
</dbReference>
<dbReference type="OrthoDB" id="1654346at2"/>
<evidence type="ECO:0000256" key="1">
    <source>
        <dbReference type="ARBA" id="ARBA00005541"/>
    </source>
</evidence>